<feature type="transmembrane region" description="Helical" evidence="1">
    <location>
        <begin position="98"/>
        <end position="117"/>
    </location>
</feature>
<protein>
    <recommendedName>
        <fullName evidence="4">Chorion class high-cysteine HCB protein 13</fullName>
    </recommendedName>
</protein>
<evidence type="ECO:0000256" key="1">
    <source>
        <dbReference type="SAM" id="Phobius"/>
    </source>
</evidence>
<dbReference type="AlphaFoldDB" id="A0A173WNG7"/>
<dbReference type="EMBL" id="CYYW01000001">
    <property type="protein sequence ID" value="CUN41082.1"/>
    <property type="molecule type" value="Genomic_DNA"/>
</dbReference>
<reference evidence="2 3" key="1">
    <citation type="submission" date="2015-09" db="EMBL/GenBank/DDBJ databases">
        <authorList>
            <consortium name="Pathogen Informatics"/>
        </authorList>
    </citation>
    <scope>NUCLEOTIDE SEQUENCE [LARGE SCALE GENOMIC DNA]</scope>
    <source>
        <strain evidence="2 3">2789STDY5608860</strain>
    </source>
</reference>
<accession>A0A173WNG7</accession>
<keyword evidence="1" id="KW-1133">Transmembrane helix</keyword>
<feature type="transmembrane region" description="Helical" evidence="1">
    <location>
        <begin position="123"/>
        <end position="143"/>
    </location>
</feature>
<keyword evidence="1" id="KW-0472">Membrane</keyword>
<dbReference type="Proteomes" id="UP000095384">
    <property type="component" value="Unassembled WGS sequence"/>
</dbReference>
<keyword evidence="1" id="KW-0812">Transmembrane</keyword>
<evidence type="ECO:0000313" key="3">
    <source>
        <dbReference type="Proteomes" id="UP000095384"/>
    </source>
</evidence>
<sequence length="158" mass="17114">MSDLAATNCSCSNTDNGCGCSSILWIILLLCCCCGNGNGGSFFGGNDCGSGNNSCIWAIILLFCCGGFGCGGSSNNGCGCGCGCGFTFLLRVFLARSFLRFFSILFLPALLFFFELFKDFTFALHSVLFDTFFIYLVYVVTIYDKHISFFNNICCKHA</sequence>
<organism evidence="2 3">
    <name type="scientific">Agathobacter rectalis</name>
    <dbReference type="NCBI Taxonomy" id="39491"/>
    <lineage>
        <taxon>Bacteria</taxon>
        <taxon>Bacillati</taxon>
        <taxon>Bacillota</taxon>
        <taxon>Clostridia</taxon>
        <taxon>Lachnospirales</taxon>
        <taxon>Lachnospiraceae</taxon>
        <taxon>Agathobacter</taxon>
    </lineage>
</organism>
<gene>
    <name evidence="2" type="ORF">ERS852417_00248</name>
</gene>
<name>A0A173WNG7_9FIRM</name>
<evidence type="ECO:0000313" key="2">
    <source>
        <dbReference type="EMBL" id="CUN41082.1"/>
    </source>
</evidence>
<proteinExistence type="predicted"/>
<evidence type="ECO:0008006" key="4">
    <source>
        <dbReference type="Google" id="ProtNLM"/>
    </source>
</evidence>